<name>A0AA94XXU1_9MICC</name>
<feature type="transmembrane region" description="Helical" evidence="1">
    <location>
        <begin position="65"/>
        <end position="84"/>
    </location>
</feature>
<organism evidence="2 3">
    <name type="scientific">Glutamicibacter halophytocola</name>
    <dbReference type="NCBI Taxonomy" id="1933880"/>
    <lineage>
        <taxon>Bacteria</taxon>
        <taxon>Bacillati</taxon>
        <taxon>Actinomycetota</taxon>
        <taxon>Actinomycetes</taxon>
        <taxon>Micrococcales</taxon>
        <taxon>Micrococcaceae</taxon>
        <taxon>Glutamicibacter</taxon>
    </lineage>
</organism>
<dbReference type="RefSeq" id="WP_060703067.1">
    <property type="nucleotide sequence ID" value="NZ_CP012750.1"/>
</dbReference>
<evidence type="ECO:0000313" key="2">
    <source>
        <dbReference type="EMBL" id="UUX58897.1"/>
    </source>
</evidence>
<keyword evidence="1" id="KW-0472">Membrane</keyword>
<dbReference type="AlphaFoldDB" id="A0AA94XXU1"/>
<keyword evidence="1" id="KW-0812">Transmembrane</keyword>
<gene>
    <name evidence="2" type="ORF">NUH22_16640</name>
</gene>
<keyword evidence="1" id="KW-1133">Transmembrane helix</keyword>
<proteinExistence type="predicted"/>
<evidence type="ECO:0000313" key="3">
    <source>
        <dbReference type="Proteomes" id="UP001060018"/>
    </source>
</evidence>
<dbReference type="Pfam" id="PF13630">
    <property type="entry name" value="SdpI"/>
    <property type="match status" value="1"/>
</dbReference>
<dbReference type="EMBL" id="CP102487">
    <property type="protein sequence ID" value="UUX58897.1"/>
    <property type="molecule type" value="Genomic_DNA"/>
</dbReference>
<accession>A0AA94XXU1</accession>
<protein>
    <submittedName>
        <fullName evidence="2">SdpI family protein</fullName>
    </submittedName>
</protein>
<sequence length="122" mass="12932">MRVDLASTLSLMFGLLALALTASTLGRMGAEGRLPRNNSVGLKTRHTMASDEAWLAAHRRAAPTLQLFGIAGWLFLIIAAIFCFTQNFTVAFALTAIGFALGVAMMLVAGSKGNKAAKEFCP</sequence>
<dbReference type="InterPro" id="IPR025962">
    <property type="entry name" value="SdpI/YhfL"/>
</dbReference>
<dbReference type="Proteomes" id="UP001060018">
    <property type="component" value="Chromosome"/>
</dbReference>
<dbReference type="KEGG" id="gar:AOZ07_17000"/>
<evidence type="ECO:0000256" key="1">
    <source>
        <dbReference type="SAM" id="Phobius"/>
    </source>
</evidence>
<reference evidence="2" key="1">
    <citation type="journal article" date="2022" name="Pest Manag. Sci.">
        <title>Glutamicibacter halophytocola-mediated host fitness of potato tuber moth on Solanaceae crops.</title>
        <authorList>
            <person name="Wang W."/>
            <person name="Xiao G."/>
            <person name="Du G."/>
            <person name="Chang L."/>
            <person name="Yang Y."/>
            <person name="Ye J."/>
            <person name="Chen B."/>
        </authorList>
    </citation>
    <scope>NUCLEOTIDE SEQUENCE</scope>
    <source>
        <strain evidence="2">S2</strain>
    </source>
</reference>
<feature type="transmembrane region" description="Helical" evidence="1">
    <location>
        <begin position="91"/>
        <end position="110"/>
    </location>
</feature>